<dbReference type="EMBL" id="BAAAPC010000004">
    <property type="protein sequence ID" value="GAA1987404.1"/>
    <property type="molecule type" value="Genomic_DNA"/>
</dbReference>
<keyword evidence="3" id="KW-0808">Transferase</keyword>
<dbReference type="Gene3D" id="3.40.50.150">
    <property type="entry name" value="Vaccinia Virus protein VP39"/>
    <property type="match status" value="1"/>
</dbReference>
<dbReference type="InterPro" id="IPR051052">
    <property type="entry name" value="Diverse_substrate_MTase"/>
</dbReference>
<name>A0ABN2SJ87_9ACTN</name>
<gene>
    <name evidence="5" type="ORF">GCM10009799_11250</name>
</gene>
<feature type="domain" description="Methyltransferase type 11" evidence="4">
    <location>
        <begin position="51"/>
        <end position="151"/>
    </location>
</feature>
<dbReference type="RefSeq" id="WP_344160610.1">
    <property type="nucleotide sequence ID" value="NZ_BAAAPC010000004.1"/>
</dbReference>
<dbReference type="CDD" id="cd02440">
    <property type="entry name" value="AdoMet_MTases"/>
    <property type="match status" value="1"/>
</dbReference>
<evidence type="ECO:0000259" key="4">
    <source>
        <dbReference type="Pfam" id="PF08241"/>
    </source>
</evidence>
<dbReference type="SUPFAM" id="SSF53335">
    <property type="entry name" value="S-adenosyl-L-methionine-dependent methyltransferases"/>
    <property type="match status" value="1"/>
</dbReference>
<organism evidence="5 6">
    <name type="scientific">Nocardiopsis rhodophaea</name>
    <dbReference type="NCBI Taxonomy" id="280238"/>
    <lineage>
        <taxon>Bacteria</taxon>
        <taxon>Bacillati</taxon>
        <taxon>Actinomycetota</taxon>
        <taxon>Actinomycetes</taxon>
        <taxon>Streptosporangiales</taxon>
        <taxon>Nocardiopsidaceae</taxon>
        <taxon>Nocardiopsis</taxon>
    </lineage>
</organism>
<dbReference type="PANTHER" id="PTHR44942:SF4">
    <property type="entry name" value="METHYLTRANSFERASE TYPE 11 DOMAIN-CONTAINING PROTEIN"/>
    <property type="match status" value="1"/>
</dbReference>
<protein>
    <submittedName>
        <fullName evidence="5">Class I SAM-dependent methyltransferase</fullName>
    </submittedName>
</protein>
<evidence type="ECO:0000256" key="3">
    <source>
        <dbReference type="ARBA" id="ARBA00022679"/>
    </source>
</evidence>
<evidence type="ECO:0000313" key="6">
    <source>
        <dbReference type="Proteomes" id="UP001501585"/>
    </source>
</evidence>
<reference evidence="5 6" key="1">
    <citation type="journal article" date="2019" name="Int. J. Syst. Evol. Microbiol.">
        <title>The Global Catalogue of Microorganisms (GCM) 10K type strain sequencing project: providing services to taxonomists for standard genome sequencing and annotation.</title>
        <authorList>
            <consortium name="The Broad Institute Genomics Platform"/>
            <consortium name="The Broad Institute Genome Sequencing Center for Infectious Disease"/>
            <person name="Wu L."/>
            <person name="Ma J."/>
        </authorList>
    </citation>
    <scope>NUCLEOTIDE SEQUENCE [LARGE SCALE GENOMIC DNA]</scope>
    <source>
        <strain evidence="5 6">JCM 15313</strain>
    </source>
</reference>
<dbReference type="InterPro" id="IPR013216">
    <property type="entry name" value="Methyltransf_11"/>
</dbReference>
<comment type="caution">
    <text evidence="5">The sequence shown here is derived from an EMBL/GenBank/DDBJ whole genome shotgun (WGS) entry which is preliminary data.</text>
</comment>
<dbReference type="GO" id="GO:0008168">
    <property type="term" value="F:methyltransferase activity"/>
    <property type="evidence" value="ECO:0007669"/>
    <property type="project" value="UniProtKB-KW"/>
</dbReference>
<dbReference type="PANTHER" id="PTHR44942">
    <property type="entry name" value="METHYLTRANSF_11 DOMAIN-CONTAINING PROTEIN"/>
    <property type="match status" value="1"/>
</dbReference>
<accession>A0ABN2SJ87</accession>
<keyword evidence="2 5" id="KW-0489">Methyltransferase</keyword>
<dbReference type="InterPro" id="IPR029063">
    <property type="entry name" value="SAM-dependent_MTases_sf"/>
</dbReference>
<proteinExistence type="inferred from homology"/>
<evidence type="ECO:0000256" key="2">
    <source>
        <dbReference type="ARBA" id="ARBA00022603"/>
    </source>
</evidence>
<keyword evidence="6" id="KW-1185">Reference proteome</keyword>
<dbReference type="Pfam" id="PF08241">
    <property type="entry name" value="Methyltransf_11"/>
    <property type="match status" value="1"/>
</dbReference>
<evidence type="ECO:0000256" key="1">
    <source>
        <dbReference type="ARBA" id="ARBA00008361"/>
    </source>
</evidence>
<evidence type="ECO:0000313" key="5">
    <source>
        <dbReference type="EMBL" id="GAA1987404.1"/>
    </source>
</evidence>
<sequence>MSVIDDTQRFNDLAGLYERFRPSYPRAALDRITAYVRAGTAARGGGPALLIDVGAGTGISARALRAAFGPEPEIIGVEPGVGMRTTAESEHGPGGPREAMDIRFIEGTAESLPAANGTASLVMAAQAAHWFDRPAFYAEAVRVLRPGGAVALMANDKDGERSALVDEYETFLERHGDGYSRHYRDIDFAAELNRVDGLGDPDDSATPWVRTLEPDAFIGLAMSTTMMQPVVRRLGQERISAELRALLERHGATTQVELAYVTRLHLRRRRH</sequence>
<comment type="similarity">
    <text evidence="1">Belongs to the methyltransferase superfamily.</text>
</comment>
<dbReference type="GO" id="GO:0032259">
    <property type="term" value="P:methylation"/>
    <property type="evidence" value="ECO:0007669"/>
    <property type="project" value="UniProtKB-KW"/>
</dbReference>
<dbReference type="Proteomes" id="UP001501585">
    <property type="component" value="Unassembled WGS sequence"/>
</dbReference>